<organism evidence="2 3">
    <name type="scientific">Xylona heveae (strain CBS 132557 / TC161)</name>
    <dbReference type="NCBI Taxonomy" id="1328760"/>
    <lineage>
        <taxon>Eukaryota</taxon>
        <taxon>Fungi</taxon>
        <taxon>Dikarya</taxon>
        <taxon>Ascomycota</taxon>
        <taxon>Pezizomycotina</taxon>
        <taxon>Xylonomycetes</taxon>
        <taxon>Xylonales</taxon>
        <taxon>Xylonaceae</taxon>
        <taxon>Xylona</taxon>
    </lineage>
</organism>
<dbReference type="Proteomes" id="UP000076632">
    <property type="component" value="Unassembled WGS sequence"/>
</dbReference>
<sequence>MSSDEEYSAFLEKANQDTNLTKADISNPATKGGAPDVPQALLELDEYYVSDSDEPFEPFSFHWDGPHFPSIEEFKSLIDSQAEITTLDAGEFDPRGYYKKVLSVISDLGDGDLKIYRVQHDNIRAEYFIMSRIPSLSKVIGAKARAVET</sequence>
<dbReference type="Pfam" id="PF23151">
    <property type="entry name" value="NuiA_2"/>
    <property type="match status" value="1"/>
</dbReference>
<protein>
    <submittedName>
        <fullName evidence="2">Uncharacterized protein</fullName>
    </submittedName>
</protein>
<dbReference type="PANTHER" id="PTHR42093:SF1">
    <property type="match status" value="1"/>
</dbReference>
<feature type="region of interest" description="Disordered" evidence="1">
    <location>
        <begin position="1"/>
        <end position="36"/>
    </location>
</feature>
<evidence type="ECO:0000313" key="3">
    <source>
        <dbReference type="Proteomes" id="UP000076632"/>
    </source>
</evidence>
<accession>A0A165A511</accession>
<dbReference type="AlphaFoldDB" id="A0A165A511"/>
<dbReference type="GeneID" id="28898454"/>
<dbReference type="InterPro" id="IPR056539">
    <property type="entry name" value="NuiA-like"/>
</dbReference>
<dbReference type="PANTHER" id="PTHR42093">
    <property type="match status" value="1"/>
</dbReference>
<dbReference type="OMA" id="DVKVYRV"/>
<dbReference type="InParanoid" id="A0A165A511"/>
<dbReference type="EMBL" id="KV407464">
    <property type="protein sequence ID" value="KZF19959.1"/>
    <property type="molecule type" value="Genomic_DNA"/>
</dbReference>
<evidence type="ECO:0000256" key="1">
    <source>
        <dbReference type="SAM" id="MobiDB-lite"/>
    </source>
</evidence>
<evidence type="ECO:0000313" key="2">
    <source>
        <dbReference type="EMBL" id="KZF19959.1"/>
    </source>
</evidence>
<reference evidence="2 3" key="1">
    <citation type="journal article" date="2016" name="Fungal Biol.">
        <title>The genome of Xylona heveae provides a window into fungal endophytism.</title>
        <authorList>
            <person name="Gazis R."/>
            <person name="Kuo A."/>
            <person name="Riley R."/>
            <person name="LaButti K."/>
            <person name="Lipzen A."/>
            <person name="Lin J."/>
            <person name="Amirebrahimi M."/>
            <person name="Hesse C.N."/>
            <person name="Spatafora J.W."/>
            <person name="Henrissat B."/>
            <person name="Hainaut M."/>
            <person name="Grigoriev I.V."/>
            <person name="Hibbett D.S."/>
        </authorList>
    </citation>
    <scope>NUCLEOTIDE SEQUENCE [LARGE SCALE GENOMIC DNA]</scope>
    <source>
        <strain evidence="2 3">TC161</strain>
    </source>
</reference>
<gene>
    <name evidence="2" type="ORF">L228DRAFT_250374</name>
</gene>
<dbReference type="RefSeq" id="XP_018185514.1">
    <property type="nucleotide sequence ID" value="XM_018333317.1"/>
</dbReference>
<keyword evidence="3" id="KW-1185">Reference proteome</keyword>
<name>A0A165A511_XYLHT</name>
<proteinExistence type="predicted"/>
<dbReference type="OrthoDB" id="5366485at2759"/>